<dbReference type="Pfam" id="PF24138">
    <property type="entry name" value="TPR_TNPO3_IPO13_2nd"/>
    <property type="match status" value="1"/>
</dbReference>
<gene>
    <name evidence="2" type="ORF">AC631_00838</name>
</gene>
<evidence type="ECO:0000259" key="1">
    <source>
        <dbReference type="PROSITE" id="PS50166"/>
    </source>
</evidence>
<dbReference type="Pfam" id="PF08389">
    <property type="entry name" value="Xpo1"/>
    <property type="match status" value="1"/>
</dbReference>
<sequence>MSGTESLNQVQHALSTMYSNASHADKKQATRFLESFQKSQEAWELTHQIISNSGESIQFRLFAAQTLRSKITYDLHQVSEANLEQLKDSIIELITKYPDHSGRIVRTQLCISLSQLALQYLTWKGAMTEIISKLSADQTTIPCLLDFLKILPEELSDVKKTSLTDEEFNVRTQELITSNVEQVLLILQKLTESSNSKEVNTLILDCLNSWIKECPIETILQINSLTNLIFQSLTDDQTFDQSIECLCTIMRETRDIENHELIDALYQQLIQLNTYMTSNKEKLEDPETFSGLTRLYVEASESWHVLIAKNPKHFKPLVEILLECCKYEEDLDVVKYTFYFWHLLKQIITIPKFQDSKLEFQDVYSKLISIIIKHLTYPIVADDDNLFDGDREQEDKFKEFRYEMGDVLKDCCAVAGPTISLNIPFQQIQTILSSNANETRWQYLEAPLFSMRAMAKEVPLKEKTILPTIMNFLIQLPEHAKIRYAATLVLGRYTEWTSKNPEFLEPQLNYIIKGFEVANNTNNKDIIIAASHALMYFCQDCSSLLVNYLEQLYMLYGQVREQLDIESAYELVDGLAHVIKQIPSENLYQTCEMFWKPTLSNLSTLSGSGNTNDESVNVLIADQVEILTTFIGVLRCSDYEKPDYPICTLFIKEVWPAASSILLNYGNSLKVSERILKLIKSAIQSFSTYLTPVLSDIANILHHGFKQTKFGCYLWVSGILIREFGDEYSSDDIKESVYQFGLSQCSLFFELIKCENDLKNIPDVVEDFFRMMNDLLMFYPFKIIPNMDLLKSTIEASIATLSSLEQFEPLVSCLHFLIDFISWGLPSPPISFFDENPQHIQDTVKQFLVMNDNGGNLIKVVLDGLIFTFHNDIQQDANDLLLKILIVVPDYSIAISWLTNVVKSLPNVNEKEVEKLINTVSVALPNKDNRRIRSSLRDFVNWYSRKNVTPRAEF</sequence>
<dbReference type="InterPro" id="IPR057941">
    <property type="entry name" value="TPR_TNPO3_IPO13_2nd"/>
</dbReference>
<dbReference type="InterPro" id="IPR011989">
    <property type="entry name" value="ARM-like"/>
</dbReference>
<dbReference type="SMART" id="SM00913">
    <property type="entry name" value="IBN_N"/>
    <property type="match status" value="1"/>
</dbReference>
<keyword evidence="3" id="KW-1185">Reference proteome</keyword>
<organism evidence="2 3">
    <name type="scientific">Debaryomyces fabryi</name>
    <dbReference type="NCBI Taxonomy" id="58627"/>
    <lineage>
        <taxon>Eukaryota</taxon>
        <taxon>Fungi</taxon>
        <taxon>Dikarya</taxon>
        <taxon>Ascomycota</taxon>
        <taxon>Saccharomycotina</taxon>
        <taxon>Pichiomycetes</taxon>
        <taxon>Debaryomycetaceae</taxon>
        <taxon>Debaryomyces</taxon>
    </lineage>
</organism>
<evidence type="ECO:0000313" key="3">
    <source>
        <dbReference type="Proteomes" id="UP000054251"/>
    </source>
</evidence>
<dbReference type="GO" id="GO:0006606">
    <property type="term" value="P:protein import into nucleus"/>
    <property type="evidence" value="ECO:0007669"/>
    <property type="project" value="TreeGrafter"/>
</dbReference>
<dbReference type="PANTHER" id="PTHR12363:SF53">
    <property type="entry name" value="MRNA TRANSPORT REGULATOR MTR10"/>
    <property type="match status" value="1"/>
</dbReference>
<dbReference type="RefSeq" id="XP_015469455.1">
    <property type="nucleotide sequence ID" value="XM_015609668.1"/>
</dbReference>
<dbReference type="GO" id="GO:0031267">
    <property type="term" value="F:small GTPase binding"/>
    <property type="evidence" value="ECO:0007669"/>
    <property type="project" value="InterPro"/>
</dbReference>
<protein>
    <recommendedName>
        <fullName evidence="1">Importin N-terminal domain-containing protein</fullName>
    </recommendedName>
</protein>
<dbReference type="Gene3D" id="1.25.10.10">
    <property type="entry name" value="Leucine-rich Repeat Variant"/>
    <property type="match status" value="1"/>
</dbReference>
<dbReference type="PROSITE" id="PS50166">
    <property type="entry name" value="IMPORTIN_B_NT"/>
    <property type="match status" value="1"/>
</dbReference>
<dbReference type="PANTHER" id="PTHR12363">
    <property type="entry name" value="TRANSPORTIN 3 AND IMPORTIN 13"/>
    <property type="match status" value="1"/>
</dbReference>
<dbReference type="Pfam" id="PF24139">
    <property type="entry name" value="TPR_TNPO3_IPO13_4th"/>
    <property type="match status" value="1"/>
</dbReference>
<evidence type="ECO:0000313" key="2">
    <source>
        <dbReference type="EMBL" id="KSA03353.1"/>
    </source>
</evidence>
<dbReference type="GeneID" id="26837847"/>
<dbReference type="GO" id="GO:0005737">
    <property type="term" value="C:cytoplasm"/>
    <property type="evidence" value="ECO:0007669"/>
    <property type="project" value="TreeGrafter"/>
</dbReference>
<dbReference type="InterPro" id="IPR016024">
    <property type="entry name" value="ARM-type_fold"/>
</dbReference>
<accession>A0A0V1Q4I5</accession>
<dbReference type="SUPFAM" id="SSF48371">
    <property type="entry name" value="ARM repeat"/>
    <property type="match status" value="1"/>
</dbReference>
<dbReference type="InterPro" id="IPR051345">
    <property type="entry name" value="Importin_beta-like_NTR"/>
</dbReference>
<dbReference type="Proteomes" id="UP000054251">
    <property type="component" value="Unassembled WGS sequence"/>
</dbReference>
<proteinExistence type="predicted"/>
<dbReference type="InterPro" id="IPR001494">
    <property type="entry name" value="Importin-beta_N"/>
</dbReference>
<dbReference type="AlphaFoldDB" id="A0A0V1Q4I5"/>
<dbReference type="OrthoDB" id="435593at2759"/>
<dbReference type="FunFam" id="1.25.10.10:FF:000266">
    <property type="entry name" value="mRNA transport regulator MTR10"/>
    <property type="match status" value="1"/>
</dbReference>
<dbReference type="EMBL" id="LMYN01000010">
    <property type="protein sequence ID" value="KSA03353.1"/>
    <property type="molecule type" value="Genomic_DNA"/>
</dbReference>
<reference evidence="2 3" key="1">
    <citation type="submission" date="2015-11" db="EMBL/GenBank/DDBJ databases">
        <title>The genome of Debaryomyces fabryi.</title>
        <authorList>
            <person name="Tafer H."/>
            <person name="Lopandic K."/>
        </authorList>
    </citation>
    <scope>NUCLEOTIDE SEQUENCE [LARGE SCALE GENOMIC DNA]</scope>
    <source>
        <strain evidence="2 3">CBS 789</strain>
    </source>
</reference>
<dbReference type="Pfam" id="PF03810">
    <property type="entry name" value="IBN_N"/>
    <property type="match status" value="1"/>
</dbReference>
<feature type="domain" description="Importin N-terminal" evidence="1">
    <location>
        <begin position="29"/>
        <end position="96"/>
    </location>
</feature>
<dbReference type="Pfam" id="PF24140">
    <property type="entry name" value="TPR_TNPO3_IPO13_3rd"/>
    <property type="match status" value="1"/>
</dbReference>
<dbReference type="GO" id="GO:0005634">
    <property type="term" value="C:nucleus"/>
    <property type="evidence" value="ECO:0007669"/>
    <property type="project" value="UniProtKB-ARBA"/>
</dbReference>
<dbReference type="InterPro" id="IPR057942">
    <property type="entry name" value="TPR_TNPO3_IPO13_3rd"/>
</dbReference>
<dbReference type="InterPro" id="IPR058537">
    <property type="entry name" value="TPR_TNPO3_IPO13_4th"/>
</dbReference>
<dbReference type="InterPro" id="IPR013598">
    <property type="entry name" value="Exportin-1/Importin-b-like"/>
</dbReference>
<comment type="caution">
    <text evidence="2">The sequence shown here is derived from an EMBL/GenBank/DDBJ whole genome shotgun (WGS) entry which is preliminary data.</text>
</comment>
<name>A0A0V1Q4I5_9ASCO</name>